<proteinExistence type="predicted"/>
<keyword evidence="3" id="KW-1185">Reference proteome</keyword>
<keyword evidence="1" id="KW-0732">Signal</keyword>
<evidence type="ECO:0000256" key="1">
    <source>
        <dbReference type="SAM" id="SignalP"/>
    </source>
</evidence>
<feature type="chain" id="PRO_5045561557" evidence="1">
    <location>
        <begin position="28"/>
        <end position="384"/>
    </location>
</feature>
<accession>A0ABS9D564</accession>
<dbReference type="Proteomes" id="UP001521137">
    <property type="component" value="Unassembled WGS sequence"/>
</dbReference>
<protein>
    <submittedName>
        <fullName evidence="2">Uncharacterized protein</fullName>
    </submittedName>
</protein>
<evidence type="ECO:0000313" key="2">
    <source>
        <dbReference type="EMBL" id="MCF2947565.1"/>
    </source>
</evidence>
<feature type="signal peptide" evidence="1">
    <location>
        <begin position="1"/>
        <end position="27"/>
    </location>
</feature>
<name>A0ABS9D564_9ALTE</name>
<reference evidence="2 3" key="1">
    <citation type="submission" date="2022-01" db="EMBL/GenBank/DDBJ databases">
        <title>Paraglaciecola sp. G1-23.</title>
        <authorList>
            <person name="Jin M.S."/>
            <person name="Han D.M."/>
            <person name="Kim H.M."/>
            <person name="Jeon C.O."/>
        </authorList>
    </citation>
    <scope>NUCLEOTIDE SEQUENCE [LARGE SCALE GENOMIC DNA]</scope>
    <source>
        <strain evidence="2 3">G1-23</strain>
    </source>
</reference>
<dbReference type="RefSeq" id="WP_235311086.1">
    <property type="nucleotide sequence ID" value="NZ_JAKGAS010000002.1"/>
</dbReference>
<dbReference type="EMBL" id="JAKGAS010000002">
    <property type="protein sequence ID" value="MCF2947565.1"/>
    <property type="molecule type" value="Genomic_DNA"/>
</dbReference>
<sequence>MKDQVMKAWTKNVLLILLTAISFNSLAAERARSEIVDRYTGKPKFELGFKQANFLPKMAATIAADPEWRSDGNASLELVIMDSVNLVDGRNAISKLFGEPSPLLRLKALDVFRGTKVRVLTPMHGSMARLCSDPMTGKPAKRRMLLRAAVTNFDRAIEVNQKGWQPFYEGTKSFLGGDRGSGYVKDQFQLSLELTNCLNGQTLVGASELIPLTTVSSDKSFDFFASHIGMFYANFKSRSMGLNYVKEMGYEFLLTVMIMKLLDIPEEEQQDFFAEENAQVEPTEVIEIRGSYKPRRKPKYYFSRATLRNSKCVVEDFLKCKIEFKGRNLYDVKYYLQRAIRFALPSQNAKVTCSVNKRRETIACQASGDLNGFSSEKMFEHLRA</sequence>
<gene>
    <name evidence="2" type="ORF">L0668_05555</name>
</gene>
<comment type="caution">
    <text evidence="2">The sequence shown here is derived from an EMBL/GenBank/DDBJ whole genome shotgun (WGS) entry which is preliminary data.</text>
</comment>
<evidence type="ECO:0000313" key="3">
    <source>
        <dbReference type="Proteomes" id="UP001521137"/>
    </source>
</evidence>
<organism evidence="2 3">
    <name type="scientific">Paraglaciecola algarum</name>
    <dbReference type="NCBI Taxonomy" id="3050085"/>
    <lineage>
        <taxon>Bacteria</taxon>
        <taxon>Pseudomonadati</taxon>
        <taxon>Pseudomonadota</taxon>
        <taxon>Gammaproteobacteria</taxon>
        <taxon>Alteromonadales</taxon>
        <taxon>Alteromonadaceae</taxon>
        <taxon>Paraglaciecola</taxon>
    </lineage>
</organism>